<dbReference type="Pfam" id="PF00581">
    <property type="entry name" value="Rhodanese"/>
    <property type="match status" value="1"/>
</dbReference>
<evidence type="ECO:0000313" key="3">
    <source>
        <dbReference type="EMBL" id="WQH04270.1"/>
    </source>
</evidence>
<sequence>MKFFIDNIFLIAVVLVSGGALLFPMLTQRGKRANPADVTLLINRSKATIVDVREAKDFALGHLPDAKNIPFAEFDQRIGELDKFKSRTMVVVCQTGGMRASTAASKLTKAGFTAVVTLDGGIAAWKKANLPLAKPAQAKPSLAKTPAKPQAK</sequence>
<dbReference type="PANTHER" id="PTHR43031:SF18">
    <property type="entry name" value="RHODANESE-RELATED SULFURTRANSFERASES"/>
    <property type="match status" value="1"/>
</dbReference>
<dbReference type="SUPFAM" id="SSF52821">
    <property type="entry name" value="Rhodanese/Cell cycle control phosphatase"/>
    <property type="match status" value="1"/>
</dbReference>
<feature type="domain" description="Rhodanese" evidence="2">
    <location>
        <begin position="43"/>
        <end position="134"/>
    </location>
</feature>
<dbReference type="InterPro" id="IPR001763">
    <property type="entry name" value="Rhodanese-like_dom"/>
</dbReference>
<dbReference type="SMART" id="SM00450">
    <property type="entry name" value="RHOD"/>
    <property type="match status" value="1"/>
</dbReference>
<gene>
    <name evidence="3" type="ORF">SR858_25035</name>
</gene>
<keyword evidence="1" id="KW-1133">Transmembrane helix</keyword>
<dbReference type="CDD" id="cd00158">
    <property type="entry name" value="RHOD"/>
    <property type="match status" value="1"/>
</dbReference>
<feature type="transmembrane region" description="Helical" evidence="1">
    <location>
        <begin position="7"/>
        <end position="26"/>
    </location>
</feature>
<dbReference type="EMBL" id="CP140152">
    <property type="protein sequence ID" value="WQH04270.1"/>
    <property type="molecule type" value="Genomic_DNA"/>
</dbReference>
<dbReference type="GeneID" id="43166220"/>
<dbReference type="PANTHER" id="PTHR43031">
    <property type="entry name" value="FAD-DEPENDENT OXIDOREDUCTASE"/>
    <property type="match status" value="1"/>
</dbReference>
<dbReference type="RefSeq" id="WP_019924700.1">
    <property type="nucleotide sequence ID" value="NZ_CP140152.1"/>
</dbReference>
<keyword evidence="4" id="KW-1185">Reference proteome</keyword>
<organism evidence="3 4">
    <name type="scientific">Duganella zoogloeoides</name>
    <dbReference type="NCBI Taxonomy" id="75659"/>
    <lineage>
        <taxon>Bacteria</taxon>
        <taxon>Pseudomonadati</taxon>
        <taxon>Pseudomonadota</taxon>
        <taxon>Betaproteobacteria</taxon>
        <taxon>Burkholderiales</taxon>
        <taxon>Oxalobacteraceae</taxon>
        <taxon>Telluria group</taxon>
        <taxon>Duganella</taxon>
    </lineage>
</organism>
<evidence type="ECO:0000313" key="4">
    <source>
        <dbReference type="Proteomes" id="UP001326110"/>
    </source>
</evidence>
<keyword evidence="1" id="KW-0472">Membrane</keyword>
<evidence type="ECO:0000259" key="2">
    <source>
        <dbReference type="PROSITE" id="PS50206"/>
    </source>
</evidence>
<dbReference type="Gene3D" id="3.40.250.10">
    <property type="entry name" value="Rhodanese-like domain"/>
    <property type="match status" value="1"/>
</dbReference>
<reference evidence="3 4" key="1">
    <citation type="submission" date="2023-11" db="EMBL/GenBank/DDBJ databases">
        <title>MicrobeMod: A computational toolkit for identifying prokaryotic methylation and restriction-modification with nanopore sequencing.</title>
        <authorList>
            <person name="Crits-Christoph A."/>
            <person name="Kang S.C."/>
            <person name="Lee H."/>
            <person name="Ostrov N."/>
        </authorList>
    </citation>
    <scope>NUCLEOTIDE SEQUENCE [LARGE SCALE GENOMIC DNA]</scope>
    <source>
        <strain evidence="3 4">ATCC 25935</strain>
    </source>
</reference>
<dbReference type="InterPro" id="IPR050229">
    <property type="entry name" value="GlpE_sulfurtransferase"/>
</dbReference>
<proteinExistence type="predicted"/>
<dbReference type="Proteomes" id="UP001326110">
    <property type="component" value="Chromosome"/>
</dbReference>
<protein>
    <submittedName>
        <fullName evidence="3">Rhodanese-like domain-containing protein</fullName>
    </submittedName>
</protein>
<keyword evidence="1" id="KW-0812">Transmembrane</keyword>
<dbReference type="InterPro" id="IPR036873">
    <property type="entry name" value="Rhodanese-like_dom_sf"/>
</dbReference>
<dbReference type="PROSITE" id="PS50206">
    <property type="entry name" value="RHODANESE_3"/>
    <property type="match status" value="1"/>
</dbReference>
<evidence type="ECO:0000256" key="1">
    <source>
        <dbReference type="SAM" id="Phobius"/>
    </source>
</evidence>
<accession>A0ABZ0XWX9</accession>
<name>A0ABZ0XWX9_9BURK</name>